<evidence type="ECO:0000256" key="1">
    <source>
        <dbReference type="ARBA" id="ARBA00006484"/>
    </source>
</evidence>
<dbReference type="PANTHER" id="PTHR24321">
    <property type="entry name" value="DEHYDROGENASES, SHORT CHAIN"/>
    <property type="match status" value="1"/>
</dbReference>
<accession>A0A085K785</accession>
<dbReference type="Proteomes" id="UP000280708">
    <property type="component" value="Chromosome"/>
</dbReference>
<evidence type="ECO:0000313" key="5">
    <source>
        <dbReference type="Proteomes" id="UP000280708"/>
    </source>
</evidence>
<keyword evidence="2" id="KW-0560">Oxidoreductase</keyword>
<dbReference type="InterPro" id="IPR020904">
    <property type="entry name" value="Sc_DH/Rdtase_CS"/>
</dbReference>
<dbReference type="SUPFAM" id="SSF51735">
    <property type="entry name" value="NAD(P)-binding Rossmann-fold domains"/>
    <property type="match status" value="1"/>
</dbReference>
<reference evidence="4 5" key="1">
    <citation type="submission" date="2018-10" db="EMBL/GenBank/DDBJ databases">
        <title>Characterization and genome analysis of a novel bacterium Sphingobium yanoikuyae SJTF8 capable of degrading PAHs.</title>
        <authorList>
            <person name="Yin C."/>
            <person name="Xiong W."/>
            <person name="Liang R."/>
        </authorList>
    </citation>
    <scope>NUCLEOTIDE SEQUENCE [LARGE SCALE GENOMIC DNA]</scope>
    <source>
        <strain evidence="4 5">SJTF8</strain>
    </source>
</reference>
<gene>
    <name evidence="4" type="ORF">EBF16_12845</name>
</gene>
<dbReference type="GO" id="GO:0016491">
    <property type="term" value="F:oxidoreductase activity"/>
    <property type="evidence" value="ECO:0007669"/>
    <property type="project" value="UniProtKB-KW"/>
</dbReference>
<organism evidence="4 5">
    <name type="scientific">Sphingobium yanoikuyae</name>
    <name type="common">Sphingomonas yanoikuyae</name>
    <dbReference type="NCBI Taxonomy" id="13690"/>
    <lineage>
        <taxon>Bacteria</taxon>
        <taxon>Pseudomonadati</taxon>
        <taxon>Pseudomonadota</taxon>
        <taxon>Alphaproteobacteria</taxon>
        <taxon>Sphingomonadales</taxon>
        <taxon>Sphingomonadaceae</taxon>
        <taxon>Sphingobium</taxon>
    </lineage>
</organism>
<dbReference type="PRINTS" id="PR00080">
    <property type="entry name" value="SDRFAMILY"/>
</dbReference>
<dbReference type="PANTHER" id="PTHR24321:SF8">
    <property type="entry name" value="ESTRADIOL 17-BETA-DEHYDROGENASE 8-RELATED"/>
    <property type="match status" value="1"/>
</dbReference>
<evidence type="ECO:0000313" key="4">
    <source>
        <dbReference type="EMBL" id="AYO77684.1"/>
    </source>
</evidence>
<dbReference type="Gene3D" id="3.40.50.720">
    <property type="entry name" value="NAD(P)-binding Rossmann-like Domain"/>
    <property type="match status" value="1"/>
</dbReference>
<sequence length="248" mass="25612">MALFQDRVAIVTGGASGIGEAVVKDLLAEGAKVVIADFDEAGAQRLAQSCGEDRARAFKVDVSDAQAVSASVDFAVETFGGLHLAVNNAGIGAPSTPLADIAIDDWHRVVGVDLHSVFYGMKYQIPAMLKSGGGAIVNMASILGAVGWAGSAAYVTSKHAVIGMTKTAALDYAGQGIRVNAVGPAFVETPALGKTMTDAEQAVLAGLHAFDRLARPEEIAAMTSFLLSDRASFMTGTYYPVDGGYLAR</sequence>
<dbReference type="Pfam" id="PF13561">
    <property type="entry name" value="adh_short_C2"/>
    <property type="match status" value="1"/>
</dbReference>
<dbReference type="PROSITE" id="PS00061">
    <property type="entry name" value="ADH_SHORT"/>
    <property type="match status" value="1"/>
</dbReference>
<dbReference type="CDD" id="cd05233">
    <property type="entry name" value="SDR_c"/>
    <property type="match status" value="1"/>
</dbReference>
<dbReference type="InterPro" id="IPR036291">
    <property type="entry name" value="NAD(P)-bd_dom_sf"/>
</dbReference>
<dbReference type="FunFam" id="3.40.50.720:FF:000084">
    <property type="entry name" value="Short-chain dehydrogenase reductase"/>
    <property type="match status" value="1"/>
</dbReference>
<name>A0A085K785_SPHYA</name>
<comment type="catalytic activity">
    <reaction evidence="3">
        <text>2,5-dichlorocyclohexa-2,5-dien-1,4-diol + NAD(+) = 2,5-dichlorohydroquinone + NADH + H(+)</text>
        <dbReference type="Rhea" id="RHEA:15741"/>
        <dbReference type="ChEBI" id="CHEBI:15378"/>
        <dbReference type="ChEBI" id="CHEBI:27545"/>
        <dbReference type="ChEBI" id="CHEBI:28975"/>
        <dbReference type="ChEBI" id="CHEBI:57540"/>
        <dbReference type="ChEBI" id="CHEBI:57945"/>
    </reaction>
</comment>
<proteinExistence type="inferred from homology"/>
<comment type="similarity">
    <text evidence="1">Belongs to the short-chain dehydrogenases/reductases (SDR) family.</text>
</comment>
<dbReference type="NCBIfam" id="NF005559">
    <property type="entry name" value="PRK07231.1"/>
    <property type="match status" value="1"/>
</dbReference>
<dbReference type="EMBL" id="CP033230">
    <property type="protein sequence ID" value="AYO77684.1"/>
    <property type="molecule type" value="Genomic_DNA"/>
</dbReference>
<evidence type="ECO:0000256" key="2">
    <source>
        <dbReference type="ARBA" id="ARBA00023002"/>
    </source>
</evidence>
<evidence type="ECO:0000256" key="3">
    <source>
        <dbReference type="ARBA" id="ARBA00051383"/>
    </source>
</evidence>
<protein>
    <submittedName>
        <fullName evidence="4">SDR family oxidoreductase</fullName>
    </submittedName>
</protein>
<dbReference type="InterPro" id="IPR002347">
    <property type="entry name" value="SDR_fam"/>
</dbReference>
<dbReference type="RefSeq" id="WP_037507959.1">
    <property type="nucleotide sequence ID" value="NZ_CAIGKD010000006.1"/>
</dbReference>
<dbReference type="PRINTS" id="PR00081">
    <property type="entry name" value="GDHRDH"/>
</dbReference>
<dbReference type="AlphaFoldDB" id="A0A085K785"/>